<name>A0A8H2WDP1_9AGAM</name>
<organism evidence="1 2">
    <name type="scientific">Rhizoctonia solani</name>
    <dbReference type="NCBI Taxonomy" id="456999"/>
    <lineage>
        <taxon>Eukaryota</taxon>
        <taxon>Fungi</taxon>
        <taxon>Dikarya</taxon>
        <taxon>Basidiomycota</taxon>
        <taxon>Agaricomycotina</taxon>
        <taxon>Agaricomycetes</taxon>
        <taxon>Cantharellales</taxon>
        <taxon>Ceratobasidiaceae</taxon>
        <taxon>Rhizoctonia</taxon>
    </lineage>
</organism>
<sequence>NAEALAANLKTPVAETKRETLRELALGAIQEIRNLADVNVDQRTYTDIISGISLEKLKAIVAIAHFRGDWIISHRRNSSPGALNSCLLFNLRLLNIALSACLIKRACESKETFTVPKRDFLNNSASALWDICAFVIAEELSGNTGISLGVPHSKSLGYWTAPLLEKSRLDRLLTMLHADQQNFTVALTETKTLGLSGLIYVLWKFVESEEVDMDRRLHQERILRPFLCIFFRYWLAMPHFNYEFQAIRRIYFPKDPSLIITYGQPINLEDSMNVIRAYSTLLNSHESIELMDCGKIMSFITPFVTIGAVETFTGPKSEPHHIVMSFVGLMEGFIKILTRLRISSADTRPWTTKLARIFVNNDVLDLVLRLTLITPTQMHADPTDYRAIMIQPKYVTRALVSIVRMLPNQYLVRCFRDSAAFYDWKFYLEHFESCGSRDPMRKAYPMENACNTLLVQLCDELLGKMWSKKISAARPSGTCNYPRCPSPFGAEFTSFESLGALYCGTRCQAECMRLNISGYADRASRYVLGFL</sequence>
<comment type="caution">
    <text evidence="1">The sequence shown here is derived from an EMBL/GenBank/DDBJ whole genome shotgun (WGS) entry which is preliminary data.</text>
</comment>
<proteinExistence type="predicted"/>
<protein>
    <submittedName>
        <fullName evidence="1">Uncharacterized protein</fullName>
    </submittedName>
</protein>
<feature type="non-terminal residue" evidence="1">
    <location>
        <position position="1"/>
    </location>
</feature>
<accession>A0A8H2WDP1</accession>
<gene>
    <name evidence="1" type="ORF">RDB_LOCUS14697</name>
</gene>
<dbReference type="AlphaFoldDB" id="A0A8H2WDP1"/>
<dbReference type="EMBL" id="CAJMWT010000935">
    <property type="protein sequence ID" value="CAE6365011.1"/>
    <property type="molecule type" value="Genomic_DNA"/>
</dbReference>
<evidence type="ECO:0000313" key="2">
    <source>
        <dbReference type="Proteomes" id="UP000663843"/>
    </source>
</evidence>
<evidence type="ECO:0000313" key="1">
    <source>
        <dbReference type="EMBL" id="CAE6365011.1"/>
    </source>
</evidence>
<reference evidence="1" key="1">
    <citation type="submission" date="2021-01" db="EMBL/GenBank/DDBJ databases">
        <authorList>
            <person name="Kaushik A."/>
        </authorList>
    </citation>
    <scope>NUCLEOTIDE SEQUENCE</scope>
    <source>
        <strain evidence="1">AG2-2IIIB</strain>
    </source>
</reference>
<dbReference type="Proteomes" id="UP000663843">
    <property type="component" value="Unassembled WGS sequence"/>
</dbReference>